<feature type="compositionally biased region" description="Basic and acidic residues" evidence="1">
    <location>
        <begin position="86"/>
        <end position="99"/>
    </location>
</feature>
<organism evidence="2">
    <name type="scientific">uncultured Phycisphaerae bacterium</name>
    <dbReference type="NCBI Taxonomy" id="904963"/>
    <lineage>
        <taxon>Bacteria</taxon>
        <taxon>Pseudomonadati</taxon>
        <taxon>Planctomycetota</taxon>
        <taxon>Phycisphaerae</taxon>
        <taxon>environmental samples</taxon>
    </lineage>
</organism>
<feature type="compositionally biased region" description="Basic residues" evidence="1">
    <location>
        <begin position="67"/>
        <end position="80"/>
    </location>
</feature>
<proteinExistence type="predicted"/>
<feature type="compositionally biased region" description="Basic residues" evidence="1">
    <location>
        <begin position="103"/>
        <end position="121"/>
    </location>
</feature>
<feature type="compositionally biased region" description="Basic residues" evidence="1">
    <location>
        <begin position="41"/>
        <end position="53"/>
    </location>
</feature>
<evidence type="ECO:0000313" key="2">
    <source>
        <dbReference type="EMBL" id="CAA9391986.1"/>
    </source>
</evidence>
<feature type="compositionally biased region" description="Basic and acidic residues" evidence="1">
    <location>
        <begin position="159"/>
        <end position="179"/>
    </location>
</feature>
<accession>A0A6J4NMR2</accession>
<dbReference type="EMBL" id="CADCUQ010000284">
    <property type="protein sequence ID" value="CAA9391986.1"/>
    <property type="molecule type" value="Genomic_DNA"/>
</dbReference>
<sequence>DAETPAQGLAREPGGGRRRRGAGGVPVRGGVRPPGDVPAGRRAHVPHGRRRGRAGVVRRPAADAHHGRGVRRHRLRRRAARPLGRVHRDAPGRPVERRAQQAARRRPVPRRAGPRPPVRRLRRDELAGADRAPALLRRELPERAPGLRVHGDPVVRGRVDALGLHREPRDRGQRGDGRRRPAVPDGRRVGLRVRRGAPAPAPQPQRLGGVRRRRRRRGGVRRLDRPLPPPRAAL</sequence>
<dbReference type="AlphaFoldDB" id="A0A6J4NMR2"/>
<protein>
    <submittedName>
        <fullName evidence="2">Uncharacterized protein</fullName>
    </submittedName>
</protein>
<name>A0A6J4NMR2_9BACT</name>
<feature type="region of interest" description="Disordered" evidence="1">
    <location>
        <begin position="1"/>
        <end position="138"/>
    </location>
</feature>
<reference evidence="2" key="1">
    <citation type="submission" date="2020-02" db="EMBL/GenBank/DDBJ databases">
        <authorList>
            <person name="Meier V. D."/>
        </authorList>
    </citation>
    <scope>NUCLEOTIDE SEQUENCE</scope>
    <source>
        <strain evidence="2">AVDCRST_MAG64</strain>
    </source>
</reference>
<feature type="compositionally biased region" description="Basic residues" evidence="1">
    <location>
        <begin position="209"/>
        <end position="220"/>
    </location>
</feature>
<feature type="compositionally biased region" description="Low complexity" evidence="1">
    <location>
        <begin position="28"/>
        <end position="40"/>
    </location>
</feature>
<feature type="region of interest" description="Disordered" evidence="1">
    <location>
        <begin position="159"/>
        <end position="234"/>
    </location>
</feature>
<evidence type="ECO:0000256" key="1">
    <source>
        <dbReference type="SAM" id="MobiDB-lite"/>
    </source>
</evidence>
<feature type="non-terminal residue" evidence="2">
    <location>
        <position position="234"/>
    </location>
</feature>
<gene>
    <name evidence="2" type="ORF">AVDCRST_MAG64-2059</name>
</gene>
<feature type="non-terminal residue" evidence="2">
    <location>
        <position position="1"/>
    </location>
</feature>